<evidence type="ECO:0000256" key="11">
    <source>
        <dbReference type="ARBA" id="ARBA00038150"/>
    </source>
</evidence>
<dbReference type="EMBL" id="UZAM01007815">
    <property type="protein sequence ID" value="VDP01569.1"/>
    <property type="molecule type" value="Genomic_DNA"/>
</dbReference>
<evidence type="ECO:0000256" key="1">
    <source>
        <dbReference type="ARBA" id="ARBA00004141"/>
    </source>
</evidence>
<evidence type="ECO:0000256" key="5">
    <source>
        <dbReference type="ARBA" id="ARBA00022679"/>
    </source>
</evidence>
<dbReference type="PANTHER" id="PTHR19297:SF185">
    <property type="entry name" value="BETA-1,3-GALACTOSYL-O-GLYCOSYL-GLYCOPROTEIN BETA-1,6-N-ACETYLGLUCOSAMINYLTRANSFERASE 3"/>
    <property type="match status" value="1"/>
</dbReference>
<keyword evidence="4" id="KW-0328">Glycosyltransferase</keyword>
<keyword evidence="10" id="KW-0325">Glycoprotein</keyword>
<evidence type="ECO:0000256" key="7">
    <source>
        <dbReference type="ARBA" id="ARBA00022968"/>
    </source>
</evidence>
<keyword evidence="5" id="KW-0808">Transferase</keyword>
<evidence type="ECO:0000256" key="9">
    <source>
        <dbReference type="ARBA" id="ARBA00023136"/>
    </source>
</evidence>
<proteinExistence type="inferred from homology"/>
<dbReference type="GO" id="GO:0008375">
    <property type="term" value="F:acetylglucosaminyltransferase activity"/>
    <property type="evidence" value="ECO:0007669"/>
    <property type="project" value="TreeGrafter"/>
</dbReference>
<evidence type="ECO:0000256" key="10">
    <source>
        <dbReference type="ARBA" id="ARBA00023180"/>
    </source>
</evidence>
<evidence type="ECO:0000313" key="14">
    <source>
        <dbReference type="Proteomes" id="UP000270296"/>
    </source>
</evidence>
<dbReference type="PANTHER" id="PTHR19297">
    <property type="entry name" value="GLYCOSYLTRANSFERASE 14 FAMILY MEMBER"/>
    <property type="match status" value="1"/>
</dbReference>
<accession>A0A183IIW2</accession>
<feature type="transmembrane region" description="Helical" evidence="12">
    <location>
        <begin position="52"/>
        <end position="73"/>
    </location>
</feature>
<dbReference type="Proteomes" id="UP000270296">
    <property type="component" value="Unassembled WGS sequence"/>
</dbReference>
<evidence type="ECO:0000256" key="3">
    <source>
        <dbReference type="ARBA" id="ARBA00004922"/>
    </source>
</evidence>
<organism evidence="15">
    <name type="scientific">Soboliphyme baturini</name>
    <dbReference type="NCBI Taxonomy" id="241478"/>
    <lineage>
        <taxon>Eukaryota</taxon>
        <taxon>Metazoa</taxon>
        <taxon>Ecdysozoa</taxon>
        <taxon>Nematoda</taxon>
        <taxon>Enoplea</taxon>
        <taxon>Dorylaimia</taxon>
        <taxon>Dioctophymatida</taxon>
        <taxon>Dioctophymatoidea</taxon>
        <taxon>Soboliphymatidae</taxon>
        <taxon>Soboliphyme</taxon>
    </lineage>
</organism>
<evidence type="ECO:0000256" key="4">
    <source>
        <dbReference type="ARBA" id="ARBA00022676"/>
    </source>
</evidence>
<keyword evidence="7" id="KW-0735">Signal-anchor</keyword>
<protein>
    <submittedName>
        <fullName evidence="15">Protein xylosyltransferase</fullName>
    </submittedName>
</protein>
<evidence type="ECO:0000256" key="2">
    <source>
        <dbReference type="ARBA" id="ARBA00004606"/>
    </source>
</evidence>
<dbReference type="AlphaFoldDB" id="A0A183IIW2"/>
<evidence type="ECO:0000256" key="6">
    <source>
        <dbReference type="ARBA" id="ARBA00022692"/>
    </source>
</evidence>
<comment type="pathway">
    <text evidence="3">Protein modification; protein glycosylation.</text>
</comment>
<dbReference type="GO" id="GO:0016020">
    <property type="term" value="C:membrane"/>
    <property type="evidence" value="ECO:0007669"/>
    <property type="project" value="UniProtKB-SubCell"/>
</dbReference>
<reference evidence="15" key="1">
    <citation type="submission" date="2016-06" db="UniProtKB">
        <authorList>
            <consortium name="WormBaseParasite"/>
        </authorList>
    </citation>
    <scope>IDENTIFICATION</scope>
</reference>
<evidence type="ECO:0000256" key="12">
    <source>
        <dbReference type="SAM" id="Phobius"/>
    </source>
</evidence>
<name>A0A183IIW2_9BILA</name>
<keyword evidence="9 12" id="KW-0472">Membrane</keyword>
<feature type="transmembrane region" description="Helical" evidence="12">
    <location>
        <begin position="207"/>
        <end position="234"/>
    </location>
</feature>
<comment type="similarity">
    <text evidence="11">Belongs to the glycosyltransferase 14 family.</text>
</comment>
<dbReference type="InterPro" id="IPR004031">
    <property type="entry name" value="PMP22/EMP/MP20/Claudin"/>
</dbReference>
<dbReference type="OrthoDB" id="2019572at2759"/>
<keyword evidence="6 12" id="KW-0812">Transmembrane</keyword>
<dbReference type="InterPro" id="IPR003406">
    <property type="entry name" value="Glyco_trans_14"/>
</dbReference>
<sequence length="746" mass="85920">MESLREKFMIADSEQEICPTVKRRNRPSACCHTGNLLTCIGCSDNNVAFSNFLFGMLAVLIQLSSLCSNHWFYTIEPRAADGTDERGDPKEVLFIYNAGYWWICREPYGDGFDNSSTLGFLEGSEYEMQLAVILHIVSLCLTTSSVALSFFGFLRKDIRTLIASMTYILSGIIISMSVLQFICVLEDEMNTRVKPTPEGEPSKYRSYYGWSFVLASCSFIFIQVCALIELLIYLRRYNTIEEKLVLNDGPWTVRNNEQVKKRVIEVSAKDLNVLLRPPRQYTEMNHKYTKVVILAAILVTAVVYFEIYKAVQMMKDITGEGMFSTSGRKTKFYLKKHPFLCEEILLGNSATVAEAVSKKRQVLSEFECYEIFNDCENVRSRHFYPDRPDSMQESNFPIAYVILINEHLEQVEMLLNAIYAPQNVYCFHVDIKAPLLIHLAMKRLAGCFPNVVVSSSSYAISRATSFTIDAFVQCIDDLYRFERRHQRKPWKYLITLQNHDFPLKTNLEIVNILKMYGGFNDVELMPAPGSRTQNFYYYERNSMGVPEIAKTVNLTRGSRPFNVTFYKGSVVASLSRPFLDHLRRHPIFHGLKSYLKFSFFGDELFWSTLSHNQHLGFPGTYPGRCASGGRNVWVSRLAVWQSGEYMERFNCCGKWRNTVCVQSTADLRNLIGRPELFVNKFIQSFDVIAIDCIHELLYHRRYDGWKLGVPNMPYYEQASAVQYKNWLNAGKKKEDFKCITCTKCAH</sequence>
<keyword evidence="8 12" id="KW-1133">Transmembrane helix</keyword>
<dbReference type="Gene3D" id="1.20.140.150">
    <property type="match status" value="1"/>
</dbReference>
<feature type="transmembrane region" description="Helical" evidence="12">
    <location>
        <begin position="161"/>
        <end position="182"/>
    </location>
</feature>
<dbReference type="Pfam" id="PF13903">
    <property type="entry name" value="Claudin_2"/>
    <property type="match status" value="1"/>
</dbReference>
<dbReference type="WBParaSite" id="SBAD_0000372201-mRNA-1">
    <property type="protein sequence ID" value="SBAD_0000372201-mRNA-1"/>
    <property type="gene ID" value="SBAD_0000372201"/>
</dbReference>
<evidence type="ECO:0000313" key="13">
    <source>
        <dbReference type="EMBL" id="VDP01569.1"/>
    </source>
</evidence>
<evidence type="ECO:0000256" key="8">
    <source>
        <dbReference type="ARBA" id="ARBA00022989"/>
    </source>
</evidence>
<dbReference type="Pfam" id="PF02485">
    <property type="entry name" value="Branch"/>
    <property type="match status" value="1"/>
</dbReference>
<evidence type="ECO:0000313" key="15">
    <source>
        <dbReference type="WBParaSite" id="SBAD_0000372201-mRNA-1"/>
    </source>
</evidence>
<feature type="transmembrane region" description="Helical" evidence="12">
    <location>
        <begin position="130"/>
        <end position="154"/>
    </location>
</feature>
<reference evidence="13 14" key="2">
    <citation type="submission" date="2018-11" db="EMBL/GenBank/DDBJ databases">
        <authorList>
            <consortium name="Pathogen Informatics"/>
        </authorList>
    </citation>
    <scope>NUCLEOTIDE SEQUENCE [LARGE SCALE GENOMIC DNA]</scope>
</reference>
<comment type="subcellular location">
    <subcellularLocation>
        <location evidence="1">Membrane</location>
        <topology evidence="1">Multi-pass membrane protein</topology>
    </subcellularLocation>
    <subcellularLocation>
        <location evidence="2">Membrane</location>
        <topology evidence="2">Single-pass type II membrane protein</topology>
    </subcellularLocation>
</comment>
<gene>
    <name evidence="13" type="ORF">SBAD_LOCUS3558</name>
</gene>
<keyword evidence="14" id="KW-1185">Reference proteome</keyword>
<feature type="transmembrane region" description="Helical" evidence="12">
    <location>
        <begin position="288"/>
        <end position="305"/>
    </location>
</feature>